<evidence type="ECO:0000256" key="2">
    <source>
        <dbReference type="ARBA" id="ARBA00022481"/>
    </source>
</evidence>
<evidence type="ECO:0000256" key="4">
    <source>
        <dbReference type="ARBA" id="ARBA00022989"/>
    </source>
</evidence>
<dbReference type="NCBIfam" id="TIGR02532">
    <property type="entry name" value="IV_pilin_GFxxxE"/>
    <property type="match status" value="1"/>
</dbReference>
<protein>
    <recommendedName>
        <fullName evidence="10">Prepilin-type N-terminal cleavage/methylation domain-containing protein</fullName>
    </recommendedName>
</protein>
<comment type="caution">
    <text evidence="8">The sequence shown here is derived from an EMBL/GenBank/DDBJ whole genome shotgun (WGS) entry which is preliminary data.</text>
</comment>
<comment type="subcellular location">
    <subcellularLocation>
        <location evidence="1">Membrane</location>
        <topology evidence="1">Single-pass membrane protein</topology>
    </subcellularLocation>
</comment>
<reference evidence="8 9" key="2">
    <citation type="submission" date="2016-08" db="EMBL/GenBank/DDBJ databases">
        <title>Orenia metallireducens sp. nov. strain Z6, a Novel Metal-reducing Firmicute from the Deep Subsurface.</title>
        <authorList>
            <person name="Maxim B.I."/>
            <person name="Kenneth K."/>
            <person name="Flynn T.M."/>
            <person name="Oloughlin E.J."/>
            <person name="Locke R.A."/>
            <person name="Weber J.R."/>
            <person name="Egan S.M."/>
            <person name="Mackie R.I."/>
            <person name="Cann I.K."/>
        </authorList>
    </citation>
    <scope>NUCLEOTIDE SEQUENCE [LARGE SCALE GENOMIC DNA]</scope>
    <source>
        <strain evidence="8 9">Z6</strain>
    </source>
</reference>
<evidence type="ECO:0008006" key="10">
    <source>
        <dbReference type="Google" id="ProtNLM"/>
    </source>
</evidence>
<keyword evidence="9" id="KW-1185">Reference proteome</keyword>
<accession>A0A1C0ACN8</accession>
<dbReference type="EMBL" id="LWDV01000006">
    <property type="protein sequence ID" value="OCL28139.1"/>
    <property type="molecule type" value="Genomic_DNA"/>
</dbReference>
<dbReference type="Pfam" id="PF07963">
    <property type="entry name" value="N_methyl"/>
    <property type="match status" value="1"/>
</dbReference>
<dbReference type="PROSITE" id="PS00409">
    <property type="entry name" value="PROKAR_NTER_METHYL"/>
    <property type="match status" value="1"/>
</dbReference>
<dbReference type="GO" id="GO:0016020">
    <property type="term" value="C:membrane"/>
    <property type="evidence" value="ECO:0007669"/>
    <property type="project" value="UniProtKB-SubCell"/>
</dbReference>
<keyword evidence="2" id="KW-0488">Methylation</keyword>
<feature type="transmembrane region" description="Helical" evidence="7">
    <location>
        <begin position="16"/>
        <end position="36"/>
    </location>
</feature>
<evidence type="ECO:0000313" key="9">
    <source>
        <dbReference type="Proteomes" id="UP000093514"/>
    </source>
</evidence>
<evidence type="ECO:0000256" key="7">
    <source>
        <dbReference type="SAM" id="Phobius"/>
    </source>
</evidence>
<reference evidence="9" key="1">
    <citation type="submission" date="2016-07" db="EMBL/GenBank/DDBJ databases">
        <authorList>
            <person name="Florea S."/>
            <person name="Webb J.S."/>
            <person name="Jaromczyk J."/>
            <person name="Schardl C.L."/>
        </authorList>
    </citation>
    <scope>NUCLEOTIDE SEQUENCE [LARGE SCALE GENOMIC DNA]</scope>
    <source>
        <strain evidence="9">Z6</strain>
    </source>
</reference>
<dbReference type="RefSeq" id="WP_068715285.1">
    <property type="nucleotide sequence ID" value="NZ_LWDV01000006.1"/>
</dbReference>
<sequence>MVSKIRRMMNSSEEGFTLIELMIVIAILGILAGIAIPKLSGAKTKAKEAKITTVGGTLRTAMEMYFAQEDKYPEVTNYTDLDIELTKVGMSDTVEDLKELITGTNPVATQATYSYTNNTTNDTYQYIFEITAKSTTKYYVGDKAVSTTSSTASNEEAGTIKLSGSGE</sequence>
<gene>
    <name evidence="8" type="ORF">U472_02820</name>
</gene>
<keyword evidence="5 7" id="KW-0472">Membrane</keyword>
<keyword evidence="3 7" id="KW-0812">Transmembrane</keyword>
<evidence type="ECO:0000256" key="5">
    <source>
        <dbReference type="ARBA" id="ARBA00023136"/>
    </source>
</evidence>
<dbReference type="Proteomes" id="UP000093514">
    <property type="component" value="Unassembled WGS sequence"/>
</dbReference>
<evidence type="ECO:0000313" key="8">
    <source>
        <dbReference type="EMBL" id="OCL28139.1"/>
    </source>
</evidence>
<evidence type="ECO:0000256" key="1">
    <source>
        <dbReference type="ARBA" id="ARBA00004167"/>
    </source>
</evidence>
<name>A0A1C0ACN8_9FIRM</name>
<dbReference type="PANTHER" id="PTHR30093">
    <property type="entry name" value="GENERAL SECRETION PATHWAY PROTEIN G"/>
    <property type="match status" value="1"/>
</dbReference>
<dbReference type="PANTHER" id="PTHR30093:SF44">
    <property type="entry name" value="TYPE II SECRETION SYSTEM CORE PROTEIN G"/>
    <property type="match status" value="1"/>
</dbReference>
<dbReference type="InterPro" id="IPR012902">
    <property type="entry name" value="N_methyl_site"/>
</dbReference>
<organism evidence="8 9">
    <name type="scientific">Orenia metallireducens</name>
    <dbReference type="NCBI Taxonomy" id="1413210"/>
    <lineage>
        <taxon>Bacteria</taxon>
        <taxon>Bacillati</taxon>
        <taxon>Bacillota</taxon>
        <taxon>Clostridia</taxon>
        <taxon>Halanaerobiales</taxon>
        <taxon>Halobacteroidaceae</taxon>
        <taxon>Orenia</taxon>
    </lineage>
</organism>
<dbReference type="InterPro" id="IPR045584">
    <property type="entry name" value="Pilin-like"/>
</dbReference>
<evidence type="ECO:0000256" key="6">
    <source>
        <dbReference type="SAM" id="MobiDB-lite"/>
    </source>
</evidence>
<dbReference type="Gene3D" id="3.30.700.10">
    <property type="entry name" value="Glycoprotein, Type 4 Pilin"/>
    <property type="match status" value="1"/>
</dbReference>
<feature type="region of interest" description="Disordered" evidence="6">
    <location>
        <begin position="148"/>
        <end position="167"/>
    </location>
</feature>
<evidence type="ECO:0000256" key="3">
    <source>
        <dbReference type="ARBA" id="ARBA00022692"/>
    </source>
</evidence>
<dbReference type="AlphaFoldDB" id="A0A1C0ACN8"/>
<dbReference type="SUPFAM" id="SSF54523">
    <property type="entry name" value="Pili subunits"/>
    <property type="match status" value="1"/>
</dbReference>
<keyword evidence="4 7" id="KW-1133">Transmembrane helix</keyword>
<proteinExistence type="predicted"/>